<reference evidence="1" key="1">
    <citation type="journal article" date="2014" name="Front. Microbiol.">
        <title>High frequency of phylogenetically diverse reductive dehalogenase-homologous genes in deep subseafloor sedimentary metagenomes.</title>
        <authorList>
            <person name="Kawai M."/>
            <person name="Futagami T."/>
            <person name="Toyoda A."/>
            <person name="Takaki Y."/>
            <person name="Nishi S."/>
            <person name="Hori S."/>
            <person name="Arai W."/>
            <person name="Tsubouchi T."/>
            <person name="Morono Y."/>
            <person name="Uchiyama I."/>
            <person name="Ito T."/>
            <person name="Fujiyama A."/>
            <person name="Inagaki F."/>
            <person name="Takami H."/>
        </authorList>
    </citation>
    <scope>NUCLEOTIDE SEQUENCE</scope>
    <source>
        <strain evidence="1">Expedition CK06-06</strain>
    </source>
</reference>
<gene>
    <name evidence="1" type="ORF">S01H4_25977</name>
</gene>
<organism evidence="1">
    <name type="scientific">marine sediment metagenome</name>
    <dbReference type="NCBI Taxonomy" id="412755"/>
    <lineage>
        <taxon>unclassified sequences</taxon>
        <taxon>metagenomes</taxon>
        <taxon>ecological metagenomes</taxon>
    </lineage>
</organism>
<accession>X1C9R4</accession>
<dbReference type="EMBL" id="BART01012448">
    <property type="protein sequence ID" value="GAG81096.1"/>
    <property type="molecule type" value="Genomic_DNA"/>
</dbReference>
<evidence type="ECO:0000313" key="1">
    <source>
        <dbReference type="EMBL" id="GAG81096.1"/>
    </source>
</evidence>
<protein>
    <submittedName>
        <fullName evidence="1">Uncharacterized protein</fullName>
    </submittedName>
</protein>
<proteinExistence type="predicted"/>
<name>X1C9R4_9ZZZZ</name>
<dbReference type="AlphaFoldDB" id="X1C9R4"/>
<sequence>NKPIREKDLLEVTSISKKDFNAFKFSILRIWPEYKERNRKEYINRRILEVTEHFDLGMAFFYQSKKILNRFYDIIKATKDDVIIGLVTSITLLCSQHENVSISALCNRLDVKMSTIHRQVEKKVMQRFKVPGFKSLVKSADLLKKVMHKLGVLDPSLIDVSEESETTSESEIDDMVLVVPGNAEQVFNSLNESKDYYLFVRGLNGFSVTSIINEKNNGKSNDTRNTHLGTSKLRSFTQLRAIIFEFF</sequence>
<comment type="caution">
    <text evidence="1">The sequence shown here is derived from an EMBL/GenBank/DDBJ whole genome shotgun (WGS) entry which is preliminary data.</text>
</comment>
<feature type="non-terminal residue" evidence="1">
    <location>
        <position position="1"/>
    </location>
</feature>